<gene>
    <name evidence="1" type="ORF">TNIN_349081</name>
</gene>
<evidence type="ECO:0000313" key="2">
    <source>
        <dbReference type="Proteomes" id="UP000886998"/>
    </source>
</evidence>
<dbReference type="OrthoDB" id="10329370at2759"/>
<name>A0A8X7CAP7_9ARAC</name>
<sequence length="105" mass="12142">MPLDPSRLTNLFPLNKSISSSSRCILDCQLRLVPPSFGSSLIRWEDTRWCAEQWCKSSVIFKPRGRVEERPFSKIFRLFRTHPFFLSAVQDGFVHPVFLAVTQAL</sequence>
<dbReference type="EMBL" id="BMAV01014200">
    <property type="protein sequence ID" value="GFY62418.1"/>
    <property type="molecule type" value="Genomic_DNA"/>
</dbReference>
<dbReference type="AlphaFoldDB" id="A0A8X7CAP7"/>
<evidence type="ECO:0000313" key="1">
    <source>
        <dbReference type="EMBL" id="GFY62418.1"/>
    </source>
</evidence>
<accession>A0A8X7CAP7</accession>
<organism evidence="1 2">
    <name type="scientific">Trichonephila inaurata madagascariensis</name>
    <dbReference type="NCBI Taxonomy" id="2747483"/>
    <lineage>
        <taxon>Eukaryota</taxon>
        <taxon>Metazoa</taxon>
        <taxon>Ecdysozoa</taxon>
        <taxon>Arthropoda</taxon>
        <taxon>Chelicerata</taxon>
        <taxon>Arachnida</taxon>
        <taxon>Araneae</taxon>
        <taxon>Araneomorphae</taxon>
        <taxon>Entelegynae</taxon>
        <taxon>Araneoidea</taxon>
        <taxon>Nephilidae</taxon>
        <taxon>Trichonephila</taxon>
        <taxon>Trichonephila inaurata</taxon>
    </lineage>
</organism>
<proteinExistence type="predicted"/>
<dbReference type="Proteomes" id="UP000886998">
    <property type="component" value="Unassembled WGS sequence"/>
</dbReference>
<protein>
    <submittedName>
        <fullName evidence="1">Uncharacterized protein</fullName>
    </submittedName>
</protein>
<comment type="caution">
    <text evidence="1">The sequence shown here is derived from an EMBL/GenBank/DDBJ whole genome shotgun (WGS) entry which is preliminary data.</text>
</comment>
<keyword evidence="2" id="KW-1185">Reference proteome</keyword>
<reference evidence="1" key="1">
    <citation type="submission" date="2020-08" db="EMBL/GenBank/DDBJ databases">
        <title>Multicomponent nature underlies the extraordinary mechanical properties of spider dragline silk.</title>
        <authorList>
            <person name="Kono N."/>
            <person name="Nakamura H."/>
            <person name="Mori M."/>
            <person name="Yoshida Y."/>
            <person name="Ohtoshi R."/>
            <person name="Malay A.D."/>
            <person name="Moran D.A.P."/>
            <person name="Tomita M."/>
            <person name="Numata K."/>
            <person name="Arakawa K."/>
        </authorList>
    </citation>
    <scope>NUCLEOTIDE SEQUENCE</scope>
</reference>